<feature type="chain" id="PRO_5046943150" evidence="1">
    <location>
        <begin position="19"/>
        <end position="799"/>
    </location>
</feature>
<proteinExistence type="predicted"/>
<keyword evidence="1" id="KW-0732">Signal</keyword>
<accession>A0ABU1B0W4</accession>
<dbReference type="InterPro" id="IPR032287">
    <property type="entry name" value="DUF4838"/>
</dbReference>
<feature type="signal peptide" evidence="1">
    <location>
        <begin position="1"/>
        <end position="18"/>
    </location>
</feature>
<dbReference type="Pfam" id="PF16126">
    <property type="entry name" value="DUF4838"/>
    <property type="match status" value="1"/>
</dbReference>
<keyword evidence="3" id="KW-1185">Reference proteome</keyword>
<comment type="caution">
    <text evidence="2">The sequence shown here is derived from an EMBL/GenBank/DDBJ whole genome shotgun (WGS) entry which is preliminary data.</text>
</comment>
<sequence length="799" mass="90466">MFFSAIVLLKLTPALALACVAASWAQPSAAVLDQRAQSWKPQQMQGSAQLRIAEIETIVLPEQPSAQLRAAVDDLLLQLQAHTGAAPKLVSEGRPKHALYFELLADGREGGAFTIARERSRVTIRSAERAGWSHALYAIMGELLGARWYWAGDLGYESVPVTSSYFPNRAWRETPAFVQRRFYPVNTDFARRNRLNSVYSFNHNLAKVFNRELFDSQPELFAMVNGYRKPPRGSGGTDRQPDFTQAAAVEVAAQAALRHFEAKPESHSFSLSINDNVLFDTSERTEAIVSPLRYFRGRPDYTDLVFGFMNRVAERVFDQAGAWQTPSGEDRYLTALSYYWTEPAPSIPIHPRVMPVLTSDRAQWHDPDYRQQDRALIRAWVDSGAERVATWDYYFGAPYPYPRQFNQWIAESLQYMAGEGIDVFFSQLPSFWGLDGAKAWFSSELLWDPQQDASALLDEYYDNFFGPASQPMRAFYQTAEEYRNQHEGQADWIKLYKDEASIALFTPAILQEMRGYVQSAAELARAANATPGAAPSRFEQRVEVVSQAFRLTELYADFDQSRRALVAACLDQVAAARVAALLKTYQAADRAYRAYFEHYFANSEYAPARRHLELEQSNPERLARSVLEREQGAFDSLSEDPKLQHQSLRARNFLGPLLPKVAGWFLDYRASEHFKVEASLHAQQADAGLRVSGADIVSIFRTFPVDSGARYEFRLRGSWQVSLDNRANVHVAWLDAEGRTLESEVPLRLPIEHRAEPAAIAFAFVAPENASEVRFRVVVSRQYPGDFLDLSELDFGRLR</sequence>
<evidence type="ECO:0000313" key="2">
    <source>
        <dbReference type="EMBL" id="MDQ8209214.1"/>
    </source>
</evidence>
<protein>
    <submittedName>
        <fullName evidence="2">DUF4838 domain-containing protein</fullName>
    </submittedName>
</protein>
<evidence type="ECO:0000313" key="3">
    <source>
        <dbReference type="Proteomes" id="UP001225316"/>
    </source>
</evidence>
<name>A0ABU1B0W4_9BACT</name>
<dbReference type="EMBL" id="JARXHW010000056">
    <property type="protein sequence ID" value="MDQ8209214.1"/>
    <property type="molecule type" value="Genomic_DNA"/>
</dbReference>
<organism evidence="2 3">
    <name type="scientific">Thalassobacterium maritimum</name>
    <dbReference type="NCBI Taxonomy" id="3041265"/>
    <lineage>
        <taxon>Bacteria</taxon>
        <taxon>Pseudomonadati</taxon>
        <taxon>Verrucomicrobiota</taxon>
        <taxon>Opitutia</taxon>
        <taxon>Puniceicoccales</taxon>
        <taxon>Coraliomargaritaceae</taxon>
        <taxon>Thalassobacterium</taxon>
    </lineage>
</organism>
<gene>
    <name evidence="2" type="ORF">QEH52_16935</name>
</gene>
<dbReference type="Proteomes" id="UP001225316">
    <property type="component" value="Unassembled WGS sequence"/>
</dbReference>
<reference evidence="2 3" key="1">
    <citation type="submission" date="2023-04" db="EMBL/GenBank/DDBJ databases">
        <title>A novel bacteria isolated from coastal sediment.</title>
        <authorList>
            <person name="Liu X.-J."/>
            <person name="Du Z.-J."/>
        </authorList>
    </citation>
    <scope>NUCLEOTIDE SEQUENCE [LARGE SCALE GENOMIC DNA]</scope>
    <source>
        <strain evidence="2 3">SDUM461003</strain>
    </source>
</reference>
<evidence type="ECO:0000256" key="1">
    <source>
        <dbReference type="SAM" id="SignalP"/>
    </source>
</evidence>